<evidence type="ECO:0000256" key="1">
    <source>
        <dbReference type="ARBA" id="ARBA00022980"/>
    </source>
</evidence>
<dbReference type="AlphaFoldDB" id="T1K3L6"/>
<sequence>MVRKLVIEENDNVTVVKGVEIDSDRKQSLIPSVEKNPACPLCRLNLKNLSYTDILIIGQFVDENGKMMPREDTRLCNRQFGIVKHLIRKAQTCRLLPRPKDWPEAAGTYDKLNSYYMYPYKRRDDMFWTVKDKYWK</sequence>
<dbReference type="GO" id="GO:0032543">
    <property type="term" value="P:mitochondrial translation"/>
    <property type="evidence" value="ECO:0007669"/>
    <property type="project" value="TreeGrafter"/>
</dbReference>
<keyword evidence="4" id="KW-1185">Reference proteome</keyword>
<dbReference type="PANTHER" id="PTHR13479:SF66">
    <property type="entry name" value="LARGE RIBOSOMAL SUBUNIT PROTEIN ML66"/>
    <property type="match status" value="1"/>
</dbReference>
<dbReference type="HOGENOM" id="CLU_1878043_0_0_1"/>
<dbReference type="GO" id="GO:0005763">
    <property type="term" value="C:mitochondrial small ribosomal subunit"/>
    <property type="evidence" value="ECO:0007669"/>
    <property type="project" value="TreeGrafter"/>
</dbReference>
<accession>T1K3L6</accession>
<dbReference type="Gene3D" id="4.10.640.10">
    <property type="entry name" value="Ribosomal protein S18"/>
    <property type="match status" value="1"/>
</dbReference>
<dbReference type="eggNOG" id="KOG3162">
    <property type="taxonomic scope" value="Eukaryota"/>
</dbReference>
<name>T1K3L6_TETUR</name>
<dbReference type="SUPFAM" id="SSF46911">
    <property type="entry name" value="Ribosomal protein S18"/>
    <property type="match status" value="1"/>
</dbReference>
<dbReference type="Proteomes" id="UP000015104">
    <property type="component" value="Unassembled WGS sequence"/>
</dbReference>
<evidence type="ECO:0000313" key="3">
    <source>
        <dbReference type="EnsemblMetazoa" id="tetur04g09160.1"/>
    </source>
</evidence>
<dbReference type="PANTHER" id="PTHR13479">
    <property type="entry name" value="30S RIBOSOMAL PROTEIN S18"/>
    <property type="match status" value="1"/>
</dbReference>
<dbReference type="Pfam" id="PF01084">
    <property type="entry name" value="Ribosomal_S18"/>
    <property type="match status" value="1"/>
</dbReference>
<dbReference type="InterPro" id="IPR001648">
    <property type="entry name" value="Ribosomal_bS18"/>
</dbReference>
<dbReference type="STRING" id="32264.T1K3L6"/>
<dbReference type="GO" id="GO:0070181">
    <property type="term" value="F:small ribosomal subunit rRNA binding"/>
    <property type="evidence" value="ECO:0007669"/>
    <property type="project" value="TreeGrafter"/>
</dbReference>
<dbReference type="InterPro" id="IPR036870">
    <property type="entry name" value="Ribosomal_bS18_sf"/>
</dbReference>
<keyword evidence="1" id="KW-0689">Ribosomal protein</keyword>
<dbReference type="EMBL" id="CAEY01001385">
    <property type="status" value="NOT_ANNOTATED_CDS"/>
    <property type="molecule type" value="Genomic_DNA"/>
</dbReference>
<protein>
    <recommendedName>
        <fullName evidence="5">28S ribosomal protein S18a, mitochondrial</fullName>
    </recommendedName>
</protein>
<reference evidence="4" key="1">
    <citation type="submission" date="2011-08" db="EMBL/GenBank/DDBJ databases">
        <authorList>
            <person name="Rombauts S."/>
        </authorList>
    </citation>
    <scope>NUCLEOTIDE SEQUENCE</scope>
    <source>
        <strain evidence="4">London</strain>
    </source>
</reference>
<keyword evidence="2" id="KW-0687">Ribonucleoprotein</keyword>
<organism evidence="3 4">
    <name type="scientific">Tetranychus urticae</name>
    <name type="common">Two-spotted spider mite</name>
    <dbReference type="NCBI Taxonomy" id="32264"/>
    <lineage>
        <taxon>Eukaryota</taxon>
        <taxon>Metazoa</taxon>
        <taxon>Ecdysozoa</taxon>
        <taxon>Arthropoda</taxon>
        <taxon>Chelicerata</taxon>
        <taxon>Arachnida</taxon>
        <taxon>Acari</taxon>
        <taxon>Acariformes</taxon>
        <taxon>Trombidiformes</taxon>
        <taxon>Prostigmata</taxon>
        <taxon>Eleutherengona</taxon>
        <taxon>Raphignathae</taxon>
        <taxon>Tetranychoidea</taxon>
        <taxon>Tetranychidae</taxon>
        <taxon>Tetranychus</taxon>
    </lineage>
</organism>
<evidence type="ECO:0000313" key="4">
    <source>
        <dbReference type="Proteomes" id="UP000015104"/>
    </source>
</evidence>
<reference evidence="3" key="2">
    <citation type="submission" date="2015-06" db="UniProtKB">
        <authorList>
            <consortium name="EnsemblMetazoa"/>
        </authorList>
    </citation>
    <scope>IDENTIFICATION</scope>
</reference>
<dbReference type="EnsemblMetazoa" id="tetur04g09160.1">
    <property type="protein sequence ID" value="tetur04g09160.1"/>
    <property type="gene ID" value="tetur04g09160"/>
</dbReference>
<dbReference type="GO" id="GO:0003735">
    <property type="term" value="F:structural constituent of ribosome"/>
    <property type="evidence" value="ECO:0007669"/>
    <property type="project" value="InterPro"/>
</dbReference>
<evidence type="ECO:0008006" key="5">
    <source>
        <dbReference type="Google" id="ProtNLM"/>
    </source>
</evidence>
<evidence type="ECO:0000256" key="2">
    <source>
        <dbReference type="ARBA" id="ARBA00023274"/>
    </source>
</evidence>
<proteinExistence type="predicted"/>